<protein>
    <recommendedName>
        <fullName evidence="6">RDD domain-containing protein</fullName>
    </recommendedName>
</protein>
<dbReference type="Pfam" id="PF06271">
    <property type="entry name" value="RDD"/>
    <property type="match status" value="1"/>
</dbReference>
<dbReference type="Proteomes" id="UP000184233">
    <property type="component" value="Unassembled WGS sequence"/>
</dbReference>
<evidence type="ECO:0000256" key="4">
    <source>
        <dbReference type="ARBA" id="ARBA00023136"/>
    </source>
</evidence>
<evidence type="ECO:0000256" key="2">
    <source>
        <dbReference type="ARBA" id="ARBA00022692"/>
    </source>
</evidence>
<dbReference type="InterPro" id="IPR010432">
    <property type="entry name" value="RDD"/>
</dbReference>
<comment type="caution">
    <text evidence="7">The sequence shown here is derived from an EMBL/GenBank/DDBJ whole genome shotgun (WGS) entry which is preliminary data.</text>
</comment>
<comment type="subcellular location">
    <subcellularLocation>
        <location evidence="1">Membrane</location>
        <topology evidence="1">Multi-pass membrane protein</topology>
    </subcellularLocation>
</comment>
<keyword evidence="4 5" id="KW-0472">Membrane</keyword>
<proteinExistence type="predicted"/>
<feature type="transmembrane region" description="Helical" evidence="5">
    <location>
        <begin position="142"/>
        <end position="171"/>
    </location>
</feature>
<evidence type="ECO:0000256" key="1">
    <source>
        <dbReference type="ARBA" id="ARBA00004141"/>
    </source>
</evidence>
<feature type="transmembrane region" description="Helical" evidence="5">
    <location>
        <begin position="75"/>
        <end position="97"/>
    </location>
</feature>
<reference evidence="7 8" key="1">
    <citation type="submission" date="2016-09" db="EMBL/GenBank/DDBJ databases">
        <title>Genome-resolved meta-omics ties microbial dynamics to process performance in biotechnology for thiocyanate degradation.</title>
        <authorList>
            <person name="Kantor R.S."/>
            <person name="Huddy R.J."/>
            <person name="Iyer R."/>
            <person name="Thomas B.C."/>
            <person name="Brown C.T."/>
            <person name="Anantharaman K."/>
            <person name="Tringe S."/>
            <person name="Hettich R.L."/>
            <person name="Harrison S.T."/>
            <person name="Banfield J.F."/>
        </authorList>
    </citation>
    <scope>NUCLEOTIDE SEQUENCE [LARGE SCALE GENOMIC DNA]</scope>
    <source>
        <strain evidence="7">59-99</strain>
    </source>
</reference>
<feature type="domain" description="RDD" evidence="6">
    <location>
        <begin position="14"/>
        <end position="183"/>
    </location>
</feature>
<dbReference type="EMBL" id="MKVH01000002">
    <property type="protein sequence ID" value="OJX61086.1"/>
    <property type="molecule type" value="Genomic_DNA"/>
</dbReference>
<dbReference type="STRING" id="1895771.BGO89_00350"/>
<evidence type="ECO:0000313" key="7">
    <source>
        <dbReference type="EMBL" id="OJX61086.1"/>
    </source>
</evidence>
<dbReference type="AlphaFoldDB" id="A0A1M3L695"/>
<name>A0A1M3L695_9BACT</name>
<organism evidence="7 8">
    <name type="scientific">Candidatus Kapaibacterium thiocyanatum</name>
    <dbReference type="NCBI Taxonomy" id="1895771"/>
    <lineage>
        <taxon>Bacteria</taxon>
        <taxon>Pseudomonadati</taxon>
        <taxon>Candidatus Kapaibacteriota</taxon>
        <taxon>Candidatus Kapaibacteriia</taxon>
        <taxon>Candidatus Kapaibacteriales</taxon>
        <taxon>Candidatus Kapaibacteriaceae</taxon>
        <taxon>Candidatus Kapaibacterium</taxon>
    </lineage>
</organism>
<feature type="transmembrane region" description="Helical" evidence="5">
    <location>
        <begin position="20"/>
        <end position="42"/>
    </location>
</feature>
<evidence type="ECO:0000256" key="5">
    <source>
        <dbReference type="SAM" id="Phobius"/>
    </source>
</evidence>
<sequence>MGGSMRPPVEYLRVGFGKRLLAVILDGIMMVALIFALAMVLVNMGVQTSMISSEEIDQLYGVYSMLGIPESQIDYILEIVQSMSFTSVIVGLLYSMIEMAIGSSPGKLVFGLKIAHADGRRGNVALFAKRWAVKHISSLLNFIALLPALAFFDYIAGFASFVIFIGCFFALGEARMALHDRVAQTAVFHKEDIQ</sequence>
<dbReference type="GO" id="GO:0016020">
    <property type="term" value="C:membrane"/>
    <property type="evidence" value="ECO:0007669"/>
    <property type="project" value="UniProtKB-SubCell"/>
</dbReference>
<keyword evidence="3 5" id="KW-1133">Transmembrane helix</keyword>
<evidence type="ECO:0000256" key="3">
    <source>
        <dbReference type="ARBA" id="ARBA00022989"/>
    </source>
</evidence>
<accession>A0A1M3L695</accession>
<evidence type="ECO:0000259" key="6">
    <source>
        <dbReference type="Pfam" id="PF06271"/>
    </source>
</evidence>
<keyword evidence="2 5" id="KW-0812">Transmembrane</keyword>
<evidence type="ECO:0000313" key="8">
    <source>
        <dbReference type="Proteomes" id="UP000184233"/>
    </source>
</evidence>
<gene>
    <name evidence="7" type="ORF">BGO89_00350</name>
</gene>